<dbReference type="Proteomes" id="UP001188597">
    <property type="component" value="Unassembled WGS sequence"/>
</dbReference>
<organism evidence="2 3">
    <name type="scientific">Escallonia herrerae</name>
    <dbReference type="NCBI Taxonomy" id="1293975"/>
    <lineage>
        <taxon>Eukaryota</taxon>
        <taxon>Viridiplantae</taxon>
        <taxon>Streptophyta</taxon>
        <taxon>Embryophyta</taxon>
        <taxon>Tracheophyta</taxon>
        <taxon>Spermatophyta</taxon>
        <taxon>Magnoliopsida</taxon>
        <taxon>eudicotyledons</taxon>
        <taxon>Gunneridae</taxon>
        <taxon>Pentapetalae</taxon>
        <taxon>asterids</taxon>
        <taxon>campanulids</taxon>
        <taxon>Escalloniales</taxon>
        <taxon>Escalloniaceae</taxon>
        <taxon>Escallonia</taxon>
    </lineage>
</organism>
<dbReference type="InterPro" id="IPR032567">
    <property type="entry name" value="RTL1-rel"/>
</dbReference>
<evidence type="ECO:0000259" key="1">
    <source>
        <dbReference type="Pfam" id="PF19259"/>
    </source>
</evidence>
<proteinExistence type="predicted"/>
<dbReference type="PANTHER" id="PTHR15503">
    <property type="entry name" value="LDOC1 RELATED"/>
    <property type="match status" value="1"/>
</dbReference>
<accession>A0AA88W8E5</accession>
<gene>
    <name evidence="2" type="ORF">RJ639_046069</name>
</gene>
<evidence type="ECO:0000313" key="2">
    <source>
        <dbReference type="EMBL" id="KAK3021723.1"/>
    </source>
</evidence>
<keyword evidence="3" id="KW-1185">Reference proteome</keyword>
<name>A0AA88W8E5_9ASTE</name>
<dbReference type="InterPro" id="IPR045358">
    <property type="entry name" value="Ty3_capsid"/>
</dbReference>
<dbReference type="InterPro" id="IPR021109">
    <property type="entry name" value="Peptidase_aspartic_dom_sf"/>
</dbReference>
<dbReference type="CDD" id="cd00303">
    <property type="entry name" value="retropepsin_like"/>
    <property type="match status" value="1"/>
</dbReference>
<feature type="domain" description="Ty3 transposon capsid-like protein" evidence="1">
    <location>
        <begin position="141"/>
        <end position="287"/>
    </location>
</feature>
<sequence length="496" mass="57106">MRSELEALGEHLQRTVASQVELIFNRLDDLEVDSRLTVLEQKVDVFAEELDDLIEERVAHFTKWEVQTAQGPQGTSHGALRRTSCFRLTVLEQKVDVVAEELDDLIEDRVAHLTKWEVQPRKDLQGQVMKLQEELAASLDIDDEKEKVQTVVMYLNNTAALRWRRRYTDGCDVKTWEKFKHELKRQFYPKSIVDIAMINLKWLRKKGSIRKYVKEYSTFMLKIPEMSERQRLCFFIDGLQQWVATELRRREPHDLSSAMAIVERLGDFKQRERPRSARHDRAKDSGDSSHYGRYCLHNGKMIVFLNKHKGSKGYSSSSDGEARMGALQMVNAFLQKSREETAKKKRSLFYTTVDVAGKTQEVLVDTRATHNFMSPKVAEWLGLKPTKGGSWFTAVNAEERLTKGVVKNIDLRIDGWTGKANFNIINMDELRVVLGMDFMEKSSATLNPYCGVMMMVGKEGQPKWMIPLVSKDGANARKGITVLQLDEGLTLCYIEW</sequence>
<protein>
    <recommendedName>
        <fullName evidence="1">Ty3 transposon capsid-like protein domain-containing protein</fullName>
    </recommendedName>
</protein>
<comment type="caution">
    <text evidence="2">The sequence shown here is derived from an EMBL/GenBank/DDBJ whole genome shotgun (WGS) entry which is preliminary data.</text>
</comment>
<reference evidence="2" key="1">
    <citation type="submission" date="2022-12" db="EMBL/GenBank/DDBJ databases">
        <title>Draft genome assemblies for two species of Escallonia (Escalloniales).</title>
        <authorList>
            <person name="Chanderbali A."/>
            <person name="Dervinis C."/>
            <person name="Anghel I."/>
            <person name="Soltis D."/>
            <person name="Soltis P."/>
            <person name="Zapata F."/>
        </authorList>
    </citation>
    <scope>NUCLEOTIDE SEQUENCE</scope>
    <source>
        <strain evidence="2">UCBG64.0493</strain>
        <tissue evidence="2">Leaf</tissue>
    </source>
</reference>
<dbReference type="SUPFAM" id="SSF50630">
    <property type="entry name" value="Acid proteases"/>
    <property type="match status" value="1"/>
</dbReference>
<dbReference type="Gene3D" id="2.40.70.10">
    <property type="entry name" value="Acid Proteases"/>
    <property type="match status" value="1"/>
</dbReference>
<dbReference type="Pfam" id="PF19259">
    <property type="entry name" value="Ty3_capsid"/>
    <property type="match status" value="1"/>
</dbReference>
<dbReference type="EMBL" id="JAVXUP010000745">
    <property type="protein sequence ID" value="KAK3021723.1"/>
    <property type="molecule type" value="Genomic_DNA"/>
</dbReference>
<dbReference type="Pfam" id="PF13975">
    <property type="entry name" value="gag-asp_proteas"/>
    <property type="match status" value="1"/>
</dbReference>
<dbReference type="PANTHER" id="PTHR15503:SF45">
    <property type="entry name" value="RNA-DIRECTED DNA POLYMERASE HOMOLOG"/>
    <property type="match status" value="1"/>
</dbReference>
<evidence type="ECO:0000313" key="3">
    <source>
        <dbReference type="Proteomes" id="UP001188597"/>
    </source>
</evidence>
<dbReference type="AlphaFoldDB" id="A0AA88W8E5"/>